<dbReference type="Gene3D" id="3.50.50.60">
    <property type="entry name" value="FAD/NAD(P)-binding domain"/>
    <property type="match status" value="1"/>
</dbReference>
<evidence type="ECO:0000313" key="3">
    <source>
        <dbReference type="EMBL" id="QIW95779.1"/>
    </source>
</evidence>
<comment type="similarity">
    <text evidence="1">Belongs to the GMC oxidoreductase family.</text>
</comment>
<dbReference type="InterPro" id="IPR012132">
    <property type="entry name" value="GMC_OxRdtase"/>
</dbReference>
<dbReference type="Gene3D" id="3.30.560.10">
    <property type="entry name" value="Glucose Oxidase, domain 3"/>
    <property type="match status" value="1"/>
</dbReference>
<dbReference type="SUPFAM" id="SSF51905">
    <property type="entry name" value="FAD/NAD(P)-binding domain"/>
    <property type="match status" value="1"/>
</dbReference>
<dbReference type="PANTHER" id="PTHR11552">
    <property type="entry name" value="GLUCOSE-METHANOL-CHOLINE GMC OXIDOREDUCTASE"/>
    <property type="match status" value="1"/>
</dbReference>
<dbReference type="SUPFAM" id="SSF54373">
    <property type="entry name" value="FAD-linked reductases, C-terminal domain"/>
    <property type="match status" value="1"/>
</dbReference>
<evidence type="ECO:0000259" key="2">
    <source>
        <dbReference type="PROSITE" id="PS00624"/>
    </source>
</evidence>
<evidence type="ECO:0000256" key="1">
    <source>
        <dbReference type="ARBA" id="ARBA00010790"/>
    </source>
</evidence>
<dbReference type="InterPro" id="IPR036188">
    <property type="entry name" value="FAD/NAD-bd_sf"/>
</dbReference>
<evidence type="ECO:0000313" key="4">
    <source>
        <dbReference type="Proteomes" id="UP000503462"/>
    </source>
</evidence>
<sequence length="606" mass="65523">MAPQVATQDVFTETGSKPYDVIIVGGGLSGLVLASRLSENSSKTVLVLEAGASHIGDPRIDTPGLMGTLWEDPEYDWGFWCEKQTHLNGRQIQQPRGKLLGGSSAVNYTAILYPTKGPTSKRGQALFHTFVPASKDTAELLSLDKYIDSSMQGTNGPVQVTHTDTYGPFNKAWMDAFDALGMNDAEDPINCAKTGAFTPTNSIKRDGYTRSYSASAYYTEDVATRPNLHVLTKALATKVLLSSDAIATGVRVHLEDGSEHDIKASEVILSAGAFQSPQLLEISGIGSAELLAQHGIKCVVDNKAVGENLQDHAFANLSFEVANGQISGDVLRDPKVIEMLLAQYNESRSGPFTGMPMSIAYLPAVDGRGVLAADRLKELVRKYLDDSTEARVVSSVPGLKEQYAQLKCQLLDPKESVCQSGILASQMHFNPGKTSMSQAMAKLMPGNYISITAGLNHPFSRGSVHIQSSRAEDPPSIDPNYLSHPLDIELLARNIQFITRIATQSPMAELLKVDSRLPEKTDVSDLEAAKQIARDRLYTTFHPSGTCAMLPRDIGGVVDSRCRVYGTSGLRVVDASIFPLITQGNIQASVYAVAERAADLIKEDWT</sequence>
<dbReference type="GO" id="GO:0050660">
    <property type="term" value="F:flavin adenine dinucleotide binding"/>
    <property type="evidence" value="ECO:0007669"/>
    <property type="project" value="InterPro"/>
</dbReference>
<dbReference type="InterPro" id="IPR000172">
    <property type="entry name" value="GMC_OxRdtase_N"/>
</dbReference>
<dbReference type="Pfam" id="PF00732">
    <property type="entry name" value="GMC_oxred_N"/>
    <property type="match status" value="1"/>
</dbReference>
<dbReference type="PROSITE" id="PS00624">
    <property type="entry name" value="GMC_OXRED_2"/>
    <property type="match status" value="1"/>
</dbReference>
<dbReference type="EMBL" id="CP051139">
    <property type="protein sequence ID" value="QIW95779.1"/>
    <property type="molecule type" value="Genomic_DNA"/>
</dbReference>
<reference evidence="3 4" key="1">
    <citation type="journal article" date="2016" name="Sci. Rep.">
        <title>Peltaster fructicola genome reveals evolution from an invasive phytopathogen to an ectophytic parasite.</title>
        <authorList>
            <person name="Xu C."/>
            <person name="Chen H."/>
            <person name="Gleason M.L."/>
            <person name="Xu J.R."/>
            <person name="Liu H."/>
            <person name="Zhang R."/>
            <person name="Sun G."/>
        </authorList>
    </citation>
    <scope>NUCLEOTIDE SEQUENCE [LARGE SCALE GENOMIC DNA]</scope>
    <source>
        <strain evidence="3 4">LNHT1506</strain>
    </source>
</reference>
<dbReference type="PANTHER" id="PTHR11552:SF210">
    <property type="entry name" value="GLUCOSE-METHANOL-CHOLINE OXIDOREDUCTASE N-TERMINAL DOMAIN-CONTAINING PROTEIN-RELATED"/>
    <property type="match status" value="1"/>
</dbReference>
<dbReference type="AlphaFoldDB" id="A0A6H0XMQ9"/>
<name>A0A6H0XMQ9_9PEZI</name>
<dbReference type="InterPro" id="IPR007867">
    <property type="entry name" value="GMC_OxRtase_C"/>
</dbReference>
<dbReference type="PIRSF" id="PIRSF000137">
    <property type="entry name" value="Alcohol_oxidase"/>
    <property type="match status" value="1"/>
</dbReference>
<gene>
    <name evidence="3" type="ORF">AMS68_001297</name>
</gene>
<protein>
    <recommendedName>
        <fullName evidence="2">Glucose-methanol-choline oxidoreductase N-terminal domain-containing protein</fullName>
    </recommendedName>
</protein>
<accession>A0A6H0XMQ9</accession>
<dbReference type="Pfam" id="PF05199">
    <property type="entry name" value="GMC_oxred_C"/>
    <property type="match status" value="1"/>
</dbReference>
<dbReference type="Proteomes" id="UP000503462">
    <property type="component" value="Chromosome 1"/>
</dbReference>
<dbReference type="OrthoDB" id="269227at2759"/>
<organism evidence="3 4">
    <name type="scientific">Peltaster fructicola</name>
    <dbReference type="NCBI Taxonomy" id="286661"/>
    <lineage>
        <taxon>Eukaryota</taxon>
        <taxon>Fungi</taxon>
        <taxon>Dikarya</taxon>
        <taxon>Ascomycota</taxon>
        <taxon>Pezizomycotina</taxon>
        <taxon>Dothideomycetes</taxon>
        <taxon>Dothideomycetes incertae sedis</taxon>
        <taxon>Peltaster</taxon>
    </lineage>
</organism>
<dbReference type="GO" id="GO:0016614">
    <property type="term" value="F:oxidoreductase activity, acting on CH-OH group of donors"/>
    <property type="evidence" value="ECO:0007669"/>
    <property type="project" value="InterPro"/>
</dbReference>
<keyword evidence="4" id="KW-1185">Reference proteome</keyword>
<proteinExistence type="inferred from homology"/>
<feature type="domain" description="Glucose-methanol-choline oxidoreductase N-terminal" evidence="2">
    <location>
        <begin position="272"/>
        <end position="286"/>
    </location>
</feature>